<evidence type="ECO:0000259" key="3">
    <source>
        <dbReference type="Pfam" id="PF16548"/>
    </source>
</evidence>
<dbReference type="RefSeq" id="WP_166821104.1">
    <property type="nucleotide sequence ID" value="NZ_JAAOLX010000001.1"/>
</dbReference>
<dbReference type="InterPro" id="IPR038165">
    <property type="entry name" value="FlgT_C_sf"/>
</dbReference>
<dbReference type="InterPro" id="IPR032386">
    <property type="entry name" value="FlgT_M"/>
</dbReference>
<protein>
    <recommendedName>
        <fullName evidence="6">Flagellar assembly protein T middle domain-containing protein</fullName>
    </recommendedName>
</protein>
<dbReference type="Pfam" id="PF16548">
    <property type="entry name" value="FlgT_N"/>
    <property type="match status" value="1"/>
</dbReference>
<feature type="domain" description="Flagellar assembly protein T middle" evidence="2">
    <location>
        <begin position="144"/>
        <end position="313"/>
    </location>
</feature>
<evidence type="ECO:0000313" key="4">
    <source>
        <dbReference type="EMBL" id="NHQ84765.1"/>
    </source>
</evidence>
<proteinExistence type="predicted"/>
<evidence type="ECO:0000313" key="5">
    <source>
        <dbReference type="Proteomes" id="UP000712570"/>
    </source>
</evidence>
<evidence type="ECO:0008006" key="6">
    <source>
        <dbReference type="Google" id="ProtNLM"/>
    </source>
</evidence>
<dbReference type="InterPro" id="IPR038180">
    <property type="entry name" value="FlgT_N_sf"/>
</dbReference>
<dbReference type="Gene3D" id="3.40.50.10610">
    <property type="entry name" value="ABC-type transport auxiliary lipoprotein component"/>
    <property type="match status" value="1"/>
</dbReference>
<dbReference type="Proteomes" id="UP000712570">
    <property type="component" value="Unassembled WGS sequence"/>
</dbReference>
<evidence type="ECO:0000259" key="2">
    <source>
        <dbReference type="Pfam" id="PF16539"/>
    </source>
</evidence>
<dbReference type="Gene3D" id="3.30.1660.40">
    <property type="entry name" value="FlgT, N-terminal domain"/>
    <property type="match status" value="1"/>
</dbReference>
<feature type="chain" id="PRO_5046010541" description="Flagellar assembly protein T middle domain-containing protein" evidence="1">
    <location>
        <begin position="17"/>
        <end position="451"/>
    </location>
</feature>
<dbReference type="Pfam" id="PF16539">
    <property type="entry name" value="FlgT_M"/>
    <property type="match status" value="1"/>
</dbReference>
<name>A0ABX0KR55_9NEIS</name>
<gene>
    <name evidence="4" type="ORF">HA050_01355</name>
</gene>
<dbReference type="Gene3D" id="2.40.10.410">
    <property type="entry name" value="FlgT, C-terminal domain"/>
    <property type="match status" value="1"/>
</dbReference>
<organism evidence="4 5">
    <name type="scientific">Iodobacter violaceini</name>
    <dbReference type="NCBI Taxonomy" id="3044271"/>
    <lineage>
        <taxon>Bacteria</taxon>
        <taxon>Pseudomonadati</taxon>
        <taxon>Pseudomonadota</taxon>
        <taxon>Betaproteobacteria</taxon>
        <taxon>Neisseriales</taxon>
        <taxon>Chitinibacteraceae</taxon>
        <taxon>Iodobacter</taxon>
    </lineage>
</organism>
<keyword evidence="1" id="KW-0732">Signal</keyword>
<feature type="signal peptide" evidence="1">
    <location>
        <begin position="1"/>
        <end position="16"/>
    </location>
</feature>
<feature type="domain" description="Flagellar assembly protein T N-terminal" evidence="3">
    <location>
        <begin position="19"/>
        <end position="98"/>
    </location>
</feature>
<dbReference type="EMBL" id="JAAOLX010000001">
    <property type="protein sequence ID" value="NHQ84765.1"/>
    <property type="molecule type" value="Genomic_DNA"/>
</dbReference>
<comment type="caution">
    <text evidence="4">The sequence shown here is derived from an EMBL/GenBank/DDBJ whole genome shotgun (WGS) entry which is preliminary data.</text>
</comment>
<sequence>MLKACVLLLLAFHACAAEIEGLSAIGVGGIPMARQEAIQDALMQASLWNGAKVEASSHVENGRVSELQRVYPVQTLDRYKLLREWREGSFYHVMIETDPKTEPVPAEKTAASAPASAANVIAGSAPQGALARQPARECAKSDFSYRKKLLLAHFQLQNPVDANDISHFQDGLQQELSRMLSASDHYLPQRTVNEAAFNLQPGFYDPVLQPERVRELARRYGTQFVVGGVIRDLGAYGEQIGLAWGNDVRTGERKISPNIPMLKFNGWVPSLAELGVKISPSSRRFEADVYVFDGASGALLKQQRFADSASGDVIQSRDNVFGSRRFYETDFGKMVEKQLEQIVAGVDDVLACQAFAARISRVEKDRIYIDAGSTARVNKGDKLQLFRVSGPNQLVAAVNGDSSMSLGTPESLLSAVTVTQVQPLFAIAILENGSIRPEVGDYVRFSMKESR</sequence>
<reference evidence="4 5" key="1">
    <citation type="submission" date="2020-03" db="EMBL/GenBank/DDBJ databases">
        <title>Draft genome sequence of environmentally isolated violet-colored cultures.</title>
        <authorList>
            <person name="Wilson H.S."/>
        </authorList>
    </citation>
    <scope>NUCLEOTIDE SEQUENCE [LARGE SCALE GENOMIC DNA]</scope>
    <source>
        <strain evidence="4 5">HSC-16F04</strain>
    </source>
</reference>
<keyword evidence="5" id="KW-1185">Reference proteome</keyword>
<dbReference type="InterPro" id="IPR032370">
    <property type="entry name" value="FlgT_N"/>
</dbReference>
<evidence type="ECO:0000256" key="1">
    <source>
        <dbReference type="SAM" id="SignalP"/>
    </source>
</evidence>
<accession>A0ABX0KR55</accession>